<feature type="region of interest" description="Disordered" evidence="1">
    <location>
        <begin position="1"/>
        <end position="29"/>
    </location>
</feature>
<dbReference type="AlphaFoldDB" id="A0A7J8G9Y8"/>
<dbReference type="EMBL" id="JACASE010000006">
    <property type="protein sequence ID" value="KAF6456934.1"/>
    <property type="molecule type" value="Genomic_DNA"/>
</dbReference>
<sequence>MVSVACLPSSPTRLEGPARAGRGFRSGPPDLAPRRRHVTWLSRPPPATLRAWRGRACPDLLSSTQFSTPTSVCSRLFWLVLLDKHFQISVSRCHGLFSQPRRWVDILAQVCRLCSGSVWQWGVHFWVSGKSIVIRQFCYGRRKII</sequence>
<dbReference type="Proteomes" id="UP000593571">
    <property type="component" value="Unassembled WGS sequence"/>
</dbReference>
<keyword evidence="3" id="KW-1185">Reference proteome</keyword>
<protein>
    <submittedName>
        <fullName evidence="2">Uncharacterized protein</fullName>
    </submittedName>
</protein>
<name>A0A7J8G9Y8_ROUAE</name>
<organism evidence="2 3">
    <name type="scientific">Rousettus aegyptiacus</name>
    <name type="common">Egyptian fruit bat</name>
    <name type="synonym">Pteropus aegyptiacus</name>
    <dbReference type="NCBI Taxonomy" id="9407"/>
    <lineage>
        <taxon>Eukaryota</taxon>
        <taxon>Metazoa</taxon>
        <taxon>Chordata</taxon>
        <taxon>Craniata</taxon>
        <taxon>Vertebrata</taxon>
        <taxon>Euteleostomi</taxon>
        <taxon>Mammalia</taxon>
        <taxon>Eutheria</taxon>
        <taxon>Laurasiatheria</taxon>
        <taxon>Chiroptera</taxon>
        <taxon>Yinpterochiroptera</taxon>
        <taxon>Pteropodoidea</taxon>
        <taxon>Pteropodidae</taxon>
        <taxon>Rousettinae</taxon>
        <taxon>Rousettus</taxon>
    </lineage>
</organism>
<evidence type="ECO:0000313" key="2">
    <source>
        <dbReference type="EMBL" id="KAF6456934.1"/>
    </source>
</evidence>
<evidence type="ECO:0000256" key="1">
    <source>
        <dbReference type="SAM" id="MobiDB-lite"/>
    </source>
</evidence>
<comment type="caution">
    <text evidence="2">The sequence shown here is derived from an EMBL/GenBank/DDBJ whole genome shotgun (WGS) entry which is preliminary data.</text>
</comment>
<accession>A0A7J8G9Y8</accession>
<reference evidence="2 3" key="1">
    <citation type="journal article" date="2020" name="Nature">
        <title>Six reference-quality genomes reveal evolution of bat adaptations.</title>
        <authorList>
            <person name="Jebb D."/>
            <person name="Huang Z."/>
            <person name="Pippel M."/>
            <person name="Hughes G.M."/>
            <person name="Lavrichenko K."/>
            <person name="Devanna P."/>
            <person name="Winkler S."/>
            <person name="Jermiin L.S."/>
            <person name="Skirmuntt E.C."/>
            <person name="Katzourakis A."/>
            <person name="Burkitt-Gray L."/>
            <person name="Ray D.A."/>
            <person name="Sullivan K.A.M."/>
            <person name="Roscito J.G."/>
            <person name="Kirilenko B.M."/>
            <person name="Davalos L.M."/>
            <person name="Corthals A.P."/>
            <person name="Power M.L."/>
            <person name="Jones G."/>
            <person name="Ransome R.D."/>
            <person name="Dechmann D.K.N."/>
            <person name="Locatelli A.G."/>
            <person name="Puechmaille S.J."/>
            <person name="Fedrigo O."/>
            <person name="Jarvis E.D."/>
            <person name="Hiller M."/>
            <person name="Vernes S.C."/>
            <person name="Myers E.W."/>
            <person name="Teeling E.C."/>
        </authorList>
    </citation>
    <scope>NUCLEOTIDE SEQUENCE [LARGE SCALE GENOMIC DNA]</scope>
    <source>
        <strain evidence="2">MRouAeg1</strain>
        <tissue evidence="2">Muscle</tissue>
    </source>
</reference>
<gene>
    <name evidence="2" type="ORF">HJG63_011565</name>
</gene>
<evidence type="ECO:0000313" key="3">
    <source>
        <dbReference type="Proteomes" id="UP000593571"/>
    </source>
</evidence>
<proteinExistence type="predicted"/>